<dbReference type="PANTHER" id="PTHR45228">
    <property type="entry name" value="CYCLIC DI-GMP PHOSPHODIESTERASE TM_0186-RELATED"/>
    <property type="match status" value="1"/>
</dbReference>
<dbReference type="InterPro" id="IPR037522">
    <property type="entry name" value="HD_GYP_dom"/>
</dbReference>
<dbReference type="InterPro" id="IPR003607">
    <property type="entry name" value="HD/PDEase_dom"/>
</dbReference>
<dbReference type="EMBL" id="AENT01000012">
    <property type="protein sequence ID" value="EFR42940.1"/>
    <property type="molecule type" value="Genomic_DNA"/>
</dbReference>
<dbReference type="InterPro" id="IPR052020">
    <property type="entry name" value="Cyclic_di-GMP/3'3'-cGAMP_PDE"/>
</dbReference>
<evidence type="ECO:0000313" key="2">
    <source>
        <dbReference type="EMBL" id="EFR42940.1"/>
    </source>
</evidence>
<dbReference type="Proteomes" id="UP000004594">
    <property type="component" value="Unassembled WGS sequence"/>
</dbReference>
<dbReference type="SUPFAM" id="SSF109604">
    <property type="entry name" value="HD-domain/PDEase-like"/>
    <property type="match status" value="1"/>
</dbReference>
<proteinExistence type="predicted"/>
<gene>
    <name evidence="2" type="ORF">HMPREF9220_1041</name>
</gene>
<comment type="caution">
    <text evidence="2">The sequence shown here is derived from an EMBL/GenBank/DDBJ whole genome shotgun (WGS) entry which is preliminary data.</text>
</comment>
<dbReference type="Gene3D" id="1.10.3210.10">
    <property type="entry name" value="Hypothetical protein af1432"/>
    <property type="match status" value="1"/>
</dbReference>
<feature type="domain" description="HD-GYP" evidence="1">
    <location>
        <begin position="16"/>
        <end position="208"/>
    </location>
</feature>
<reference evidence="2 3" key="1">
    <citation type="submission" date="2010-11" db="EMBL/GenBank/DDBJ databases">
        <authorList>
            <person name="Durkin A.S."/>
            <person name="Madupu R."/>
            <person name="Torralba M."/>
            <person name="Gillis M."/>
            <person name="Methe B."/>
            <person name="Sutton G."/>
            <person name="Nelson K.E."/>
        </authorList>
    </citation>
    <scope>NUCLEOTIDE SEQUENCE [LARGE SCALE GENOMIC DNA]</scope>
    <source>
        <strain evidence="2 3">UPII 345-E</strain>
    </source>
</reference>
<dbReference type="eggNOG" id="COG3437">
    <property type="taxonomic scope" value="Bacteria"/>
</dbReference>
<protein>
    <submittedName>
        <fullName evidence="2">HDIG domain protein</fullName>
    </submittedName>
</protein>
<evidence type="ECO:0000313" key="3">
    <source>
        <dbReference type="Proteomes" id="UP000004594"/>
    </source>
</evidence>
<organism evidence="2 3">
    <name type="scientific">Dialister micraerophilus UPII 345-E</name>
    <dbReference type="NCBI Taxonomy" id="910314"/>
    <lineage>
        <taxon>Bacteria</taxon>
        <taxon>Bacillati</taxon>
        <taxon>Bacillota</taxon>
        <taxon>Negativicutes</taxon>
        <taxon>Veillonellales</taxon>
        <taxon>Veillonellaceae</taxon>
        <taxon>Dialister</taxon>
    </lineage>
</organism>
<dbReference type="CDD" id="cd00077">
    <property type="entry name" value="HDc"/>
    <property type="match status" value="1"/>
</dbReference>
<dbReference type="RefSeq" id="WP_007554346.1">
    <property type="nucleotide sequence ID" value="NZ_AENT01000012.1"/>
</dbReference>
<accession>E4L859</accession>
<sequence>MHSSSLFQSSSAFKNIQEALDTVTSYFSDLLRLKSPDLYAHSVRVSNYAGATAIYMRLPANEITLIRYAAFLHKIGYLALPNQILNKAPYLSRRELSLYKKYPELGANMLESCPGCQDLLPYIRSHHERWDGTGYPKHLKNVNIPLGARIIAVASYFDSNIYSSADFKQKTKAEVSQMIFSGSGILFDPEVITAFLKVIFHSCDISVK</sequence>
<dbReference type="Pfam" id="PF13487">
    <property type="entry name" value="HD_5"/>
    <property type="match status" value="1"/>
</dbReference>
<name>E4L859_9FIRM</name>
<evidence type="ECO:0000259" key="1">
    <source>
        <dbReference type="PROSITE" id="PS51832"/>
    </source>
</evidence>
<dbReference type="PROSITE" id="PS51832">
    <property type="entry name" value="HD_GYP"/>
    <property type="match status" value="1"/>
</dbReference>
<dbReference type="AlphaFoldDB" id="E4L859"/>
<dbReference type="PANTHER" id="PTHR45228:SF1">
    <property type="entry name" value="CYCLIC DI-GMP PHOSPHODIESTERASE TM_0186"/>
    <property type="match status" value="1"/>
</dbReference>
<dbReference type="OrthoDB" id="9804747at2"/>